<name>A0A1D6LW34_MAIZE</name>
<sequence>MGNPASGKSLYHVSFGFFLTILLTTRIAYHVLIPMGVNHWRLPVNFLQSFLSSLPENHGRPDADGGHAIISAKMLIHQKLSQVIASSWLPRQLVLLICLDQNSHMSKQLVSILQSKKLWTKSVS</sequence>
<gene>
    <name evidence="1" type="ORF">ZEAMMB73_Zm00001d037268</name>
</gene>
<dbReference type="EMBL" id="CM000782">
    <property type="protein sequence ID" value="AQK83454.1"/>
    <property type="molecule type" value="Genomic_DNA"/>
</dbReference>
<accession>A0A1D6LW34</accession>
<protein>
    <submittedName>
        <fullName evidence="1">F12M16.11</fullName>
    </submittedName>
</protein>
<proteinExistence type="predicted"/>
<organism evidence="1">
    <name type="scientific">Zea mays</name>
    <name type="common">Maize</name>
    <dbReference type="NCBI Taxonomy" id="4577"/>
    <lineage>
        <taxon>Eukaryota</taxon>
        <taxon>Viridiplantae</taxon>
        <taxon>Streptophyta</taxon>
        <taxon>Embryophyta</taxon>
        <taxon>Tracheophyta</taxon>
        <taxon>Spermatophyta</taxon>
        <taxon>Magnoliopsida</taxon>
        <taxon>Liliopsida</taxon>
        <taxon>Poales</taxon>
        <taxon>Poaceae</taxon>
        <taxon>PACMAD clade</taxon>
        <taxon>Panicoideae</taxon>
        <taxon>Andropogonodae</taxon>
        <taxon>Andropogoneae</taxon>
        <taxon>Tripsacinae</taxon>
        <taxon>Zea</taxon>
    </lineage>
</organism>
<dbReference type="AlphaFoldDB" id="A0A1D6LW34"/>
<reference evidence="1" key="1">
    <citation type="submission" date="2015-12" db="EMBL/GenBank/DDBJ databases">
        <title>Update maize B73 reference genome by single molecule sequencing technologies.</title>
        <authorList>
            <consortium name="Maize Genome Sequencing Project"/>
            <person name="Ware D."/>
        </authorList>
    </citation>
    <scope>NUCLEOTIDE SEQUENCE</scope>
    <source>
        <tissue evidence="1">Seedling</tissue>
    </source>
</reference>
<evidence type="ECO:0000313" key="1">
    <source>
        <dbReference type="EMBL" id="AQK83454.1"/>
    </source>
</evidence>